<evidence type="ECO:0000313" key="1">
    <source>
        <dbReference type="EMBL" id="KAK9513925.1"/>
    </source>
</evidence>
<dbReference type="AlphaFoldDB" id="A0AAW1DVJ2"/>
<name>A0AAW1DVJ2_ZOAVI</name>
<evidence type="ECO:0000313" key="2">
    <source>
        <dbReference type="Proteomes" id="UP001488805"/>
    </source>
</evidence>
<dbReference type="EMBL" id="JBCEZU010000597">
    <property type="protein sequence ID" value="KAK9513925.1"/>
    <property type="molecule type" value="Genomic_DNA"/>
</dbReference>
<proteinExistence type="predicted"/>
<reference evidence="1 2" key="1">
    <citation type="journal article" date="2024" name="Genome Biol. Evol.">
        <title>Chromosome-level genome assembly of the viviparous eelpout Zoarces viviparus.</title>
        <authorList>
            <person name="Fuhrmann N."/>
            <person name="Brasseur M.V."/>
            <person name="Bakowski C.E."/>
            <person name="Podsiadlowski L."/>
            <person name="Prost S."/>
            <person name="Krehenwinkel H."/>
            <person name="Mayer C."/>
        </authorList>
    </citation>
    <scope>NUCLEOTIDE SEQUENCE [LARGE SCALE GENOMIC DNA]</scope>
    <source>
        <strain evidence="1">NO-MEL_2022_Ind0_liver</strain>
    </source>
</reference>
<accession>A0AAW1DVJ2</accession>
<organism evidence="1 2">
    <name type="scientific">Zoarces viviparus</name>
    <name type="common">Viviparous eelpout</name>
    <name type="synonym">Blennius viviparus</name>
    <dbReference type="NCBI Taxonomy" id="48416"/>
    <lineage>
        <taxon>Eukaryota</taxon>
        <taxon>Metazoa</taxon>
        <taxon>Chordata</taxon>
        <taxon>Craniata</taxon>
        <taxon>Vertebrata</taxon>
        <taxon>Euteleostomi</taxon>
        <taxon>Actinopterygii</taxon>
        <taxon>Neopterygii</taxon>
        <taxon>Teleostei</taxon>
        <taxon>Neoteleostei</taxon>
        <taxon>Acanthomorphata</taxon>
        <taxon>Eupercaria</taxon>
        <taxon>Perciformes</taxon>
        <taxon>Cottioidei</taxon>
        <taxon>Zoarcales</taxon>
        <taxon>Zoarcidae</taxon>
        <taxon>Zoarcinae</taxon>
        <taxon>Zoarces</taxon>
    </lineage>
</organism>
<sequence length="118" mass="12617">MQPGLIQCSPSHRQQGAGPLLCMTEWNEAAEPRRGVNTTLNTALPQLHTPDSTDSFPIHSSPADPLQHTVWHAASIGVQWERGSERRGCQQLTCTPAVNSSPATHSPPQALAAAVAYS</sequence>
<gene>
    <name evidence="1" type="ORF">VZT92_027422</name>
</gene>
<dbReference type="Proteomes" id="UP001488805">
    <property type="component" value="Unassembled WGS sequence"/>
</dbReference>
<protein>
    <submittedName>
        <fullName evidence="1">Uncharacterized protein</fullName>
    </submittedName>
</protein>
<comment type="caution">
    <text evidence="1">The sequence shown here is derived from an EMBL/GenBank/DDBJ whole genome shotgun (WGS) entry which is preliminary data.</text>
</comment>
<keyword evidence="2" id="KW-1185">Reference proteome</keyword>